<proteinExistence type="predicted"/>
<feature type="compositionally biased region" description="Acidic residues" evidence="1">
    <location>
        <begin position="179"/>
        <end position="201"/>
    </location>
</feature>
<dbReference type="EMBL" id="MN739626">
    <property type="protein sequence ID" value="QHT16673.1"/>
    <property type="molecule type" value="Genomic_DNA"/>
</dbReference>
<evidence type="ECO:0000256" key="1">
    <source>
        <dbReference type="SAM" id="MobiDB-lite"/>
    </source>
</evidence>
<feature type="region of interest" description="Disordered" evidence="1">
    <location>
        <begin position="171"/>
        <end position="201"/>
    </location>
</feature>
<sequence>MAEEKPQIESQVNLSDRADLIQDAEDPIVELGDRIRIYGGKYDKTTGRVVYRSETEIHISPDGLTNQVIELDVNEEGFDQRFGIESVEILQKRKKTNLVEILDLRADQDLETFGSDGEPIAKYRIVSVDPESDIIVVNNELEGDITIPFGFRGVPKDFPFRAIRGRQAIEKPEGLTQIQEEDEDEENDILNDESNTNEEEEEEENFKFLDDELLLPGQAQGEQEGIERLIEIPTSERTYSNITQKSEAYADFLSLNTPAKQRLAETQKATRVLTEMFFQIRASILRVSDDGTPKGVKPSSIQTLVDALETRLLALSRCVIDVDKIIYHDMDQETDPQPEMMDGLRIKGFNDNVESSNEYLESSPDMAGQKYTSFLNSYLDKYASTWKSTGETSQKIAFQKDEEVFRRKAPEREANIPGYPSNLPDKKAAYLSSDSVSEVSMSLLRGLKALRVKSQVMQLGEEAVVLSYVLFPLSQASSLNTLRNESLVSDVAHGQKEYISMKKILKDLGDITDIPSATQPFLVSVEGGNLGNISLRDYLKSMGLRAEGMGDIWPVQVLLGMREREWTLDQQEALSEIIKETQNQVLNAIIAQRDTLSQFTTQPPAIQGIQMVVNGPSMIEKLSGEPLLKDIQTALKEQMPGYVNSDVAMVGLVLRNHPELAMAQLADQPAALTRSRMRYAREEYLKTLKDIQLKKHRIDFAGEPPEPVNCSHVKPLAMIRKVKDDNQRLALLAKFLITFQGQKHGNWLKCNAGDHNLLCMHELLQIYQFLRPGDVAALNKDIQLNFGGGQFQGFYICRNCGQPISELEYDTHLEFDDNGRPMMGRAELVDKDAITMEEIDELIGPLGDIDDPAEFDNDQKKLIYNTSKELADRLMAPLEIDDYLTIVNRVYGQMQLVPPRERYVQYQKTVAKGKGGSNIPDYDIYINQALVCATAVHILIHIQTRKPDLILRGMPTGCRNLGGQPLEPEGGTNGIQCVVSTLSSFQKDSAPWSLTQFQKEPDDSVRQKTITGIFENFMRSALQDPTILQALSQKREYIRKVLGAAGGQGRPDEELPANFAPIPYVMKEEDFVEKIIIPEAAGPAERAELWIRQGNMLAKKNKMPMPIVFSEASCCLSPLDKADSFWESGAAKDSLPPFSKKSGVPAPPKITRMEPIMKPSQISRPLPDPPENSYYQLFLKVCYDGEKKGYTHEFGLTHTCIWCDLKLPMDLAVLTAEQGLVAIESQGIEVNKETFEDLLNETHRVNSFTTILNTEIPGPLDNWTALMSIEPEPAEGYRAVMAITQTELTKLPPDAKEVEVALALSEFSTLAETMEQKLKIRLPQTQHELFDTLVKGGAGSVTRFLQSYILVPLSHFVSKKIIATKVPKSWNLSWQHQADVENLLSAHRGYIGKFNKIDVTPWLKAKVDTLILQTRSILQKLESLRPLQIPGGIQTYEYFLKFCLYSPIANFVDPNTLPIAQDTEAPSSHVEQQAMFPAKFISDMVNRFKEEGLSLTPEQIRELIAKRNEAEKANILRKMTEMPRAQKDIAKIQMKLGIGEWAVGGTKAIYAYDKERYDIERDQRAQAGIIDFPGMGPEAMAAPMGQMDGLGYFHEQGDEAGYIDDGELGDINGFDDDN</sequence>
<protein>
    <submittedName>
        <fullName evidence="2">Uncharacterized protein</fullName>
    </submittedName>
</protein>
<name>A0A6C0DJD2_9ZZZZ</name>
<reference evidence="2" key="1">
    <citation type="journal article" date="2020" name="Nature">
        <title>Giant virus diversity and host interactions through global metagenomics.</title>
        <authorList>
            <person name="Schulz F."/>
            <person name="Roux S."/>
            <person name="Paez-Espino D."/>
            <person name="Jungbluth S."/>
            <person name="Walsh D.A."/>
            <person name="Denef V.J."/>
            <person name="McMahon K.D."/>
            <person name="Konstantinidis K.T."/>
            <person name="Eloe-Fadrosh E.A."/>
            <person name="Kyrpides N.C."/>
            <person name="Woyke T."/>
        </authorList>
    </citation>
    <scope>NUCLEOTIDE SEQUENCE</scope>
    <source>
        <strain evidence="2">GVMAG-M-3300023174-189</strain>
    </source>
</reference>
<evidence type="ECO:0000313" key="2">
    <source>
        <dbReference type="EMBL" id="QHT16673.1"/>
    </source>
</evidence>
<organism evidence="2">
    <name type="scientific">viral metagenome</name>
    <dbReference type="NCBI Taxonomy" id="1070528"/>
    <lineage>
        <taxon>unclassified sequences</taxon>
        <taxon>metagenomes</taxon>
        <taxon>organismal metagenomes</taxon>
    </lineage>
</organism>
<accession>A0A6C0DJD2</accession>